<feature type="transmembrane region" description="Helical" evidence="1">
    <location>
        <begin position="115"/>
        <end position="138"/>
    </location>
</feature>
<protein>
    <recommendedName>
        <fullName evidence="4">Ion transport domain-containing protein</fullName>
    </recommendedName>
</protein>
<dbReference type="EMBL" id="BLAL01000160">
    <property type="protein sequence ID" value="GES86406.1"/>
    <property type="molecule type" value="Genomic_DNA"/>
</dbReference>
<proteinExistence type="predicted"/>
<dbReference type="AlphaFoldDB" id="A0A8H3QNX3"/>
<evidence type="ECO:0000313" key="2">
    <source>
        <dbReference type="EMBL" id="GES86406.1"/>
    </source>
</evidence>
<evidence type="ECO:0000256" key="1">
    <source>
        <dbReference type="SAM" id="Phobius"/>
    </source>
</evidence>
<keyword evidence="1" id="KW-1133">Transmembrane helix</keyword>
<feature type="transmembrane region" description="Helical" evidence="1">
    <location>
        <begin position="88"/>
        <end position="109"/>
    </location>
</feature>
<keyword evidence="1" id="KW-0812">Transmembrane</keyword>
<gene>
    <name evidence="2" type="ORF">RCL2_001346000</name>
</gene>
<reference evidence="2" key="1">
    <citation type="submission" date="2019-10" db="EMBL/GenBank/DDBJ databases">
        <title>Conservation and host-specific expression of non-tandemly repeated heterogenous ribosome RNA gene in arbuscular mycorrhizal fungi.</title>
        <authorList>
            <person name="Maeda T."/>
            <person name="Kobayashi Y."/>
            <person name="Nakagawa T."/>
            <person name="Ezawa T."/>
            <person name="Yamaguchi K."/>
            <person name="Bino T."/>
            <person name="Nishimoto Y."/>
            <person name="Shigenobu S."/>
            <person name="Kawaguchi M."/>
        </authorList>
    </citation>
    <scope>NUCLEOTIDE SEQUENCE</scope>
    <source>
        <strain evidence="2">HR1</strain>
    </source>
</reference>
<accession>A0A8H3QNX3</accession>
<evidence type="ECO:0008006" key="4">
    <source>
        <dbReference type="Google" id="ProtNLM"/>
    </source>
</evidence>
<organism evidence="2 3">
    <name type="scientific">Rhizophagus clarus</name>
    <dbReference type="NCBI Taxonomy" id="94130"/>
    <lineage>
        <taxon>Eukaryota</taxon>
        <taxon>Fungi</taxon>
        <taxon>Fungi incertae sedis</taxon>
        <taxon>Mucoromycota</taxon>
        <taxon>Glomeromycotina</taxon>
        <taxon>Glomeromycetes</taxon>
        <taxon>Glomerales</taxon>
        <taxon>Glomeraceae</taxon>
        <taxon>Rhizophagus</taxon>
    </lineage>
</organism>
<keyword evidence="1" id="KW-0472">Membrane</keyword>
<comment type="caution">
    <text evidence="2">The sequence shown here is derived from an EMBL/GenBank/DDBJ whole genome shotgun (WGS) entry which is preliminary data.</text>
</comment>
<evidence type="ECO:0000313" key="3">
    <source>
        <dbReference type="Proteomes" id="UP000615446"/>
    </source>
</evidence>
<dbReference type="OrthoDB" id="2431519at2759"/>
<dbReference type="Proteomes" id="UP000615446">
    <property type="component" value="Unassembled WGS sequence"/>
</dbReference>
<name>A0A8H3QNX3_9GLOM</name>
<sequence length="141" mass="16422">MLKKEPSKLSLFAQIVRDENDDDTFDNLIMEAVVNYKWVQQEIISLEFFLDIFCSHSVCNLVGCYLGHIEATEYRQCQYYGWKYWQDLFNWVDLISVVTSLVLVSVYITPAFADVVVMSNITAGLFFTMLLLGLNSYIRKF</sequence>